<dbReference type="GO" id="GO:0003676">
    <property type="term" value="F:nucleic acid binding"/>
    <property type="evidence" value="ECO:0007669"/>
    <property type="project" value="InterPro"/>
</dbReference>
<sequence>MDGLMRKYVIIHKVATAYHPQTNGQAEVSNRKIKHVLERVVKPNWKDWSAKLSDALWAYRTAYKTPIGMSPFRLVYGKACHLPVEIEHKAYWAIKECNMRLGGAGVERKLQLVELECLKLEAYDNSRLYKEKMKSIHDKNIRRREFRPGDLVLLYNSRLRLLPGKLRSRWDGPYQVEKVEPFGVYHLRHPSSPEIFKVNGHRLKLYHGEQRRNSKEFEVFLLRDASLEQEL</sequence>
<dbReference type="RefSeq" id="XP_015947404.1">
    <property type="nucleotide sequence ID" value="XM_016091918.1"/>
</dbReference>
<evidence type="ECO:0000313" key="2">
    <source>
        <dbReference type="Proteomes" id="UP000515211"/>
    </source>
</evidence>
<dbReference type="Gene3D" id="3.30.420.10">
    <property type="entry name" value="Ribonuclease H-like superfamily/Ribonuclease H"/>
    <property type="match status" value="1"/>
</dbReference>
<dbReference type="PROSITE" id="PS50994">
    <property type="entry name" value="INTEGRASE"/>
    <property type="match status" value="1"/>
</dbReference>
<dbReference type="SUPFAM" id="SSF53098">
    <property type="entry name" value="Ribonuclease H-like"/>
    <property type="match status" value="1"/>
</dbReference>
<dbReference type="GeneID" id="107472391"/>
<dbReference type="PANTHER" id="PTHR48475">
    <property type="entry name" value="RIBONUCLEASE H"/>
    <property type="match status" value="1"/>
</dbReference>
<proteinExistence type="predicted"/>
<evidence type="ECO:0000259" key="1">
    <source>
        <dbReference type="PROSITE" id="PS50994"/>
    </source>
</evidence>
<name>A0A6P4CAL2_ARADU</name>
<feature type="domain" description="Integrase catalytic" evidence="1">
    <location>
        <begin position="1"/>
        <end position="79"/>
    </location>
</feature>
<dbReference type="PANTHER" id="PTHR48475:SF1">
    <property type="entry name" value="RNASE H TYPE-1 DOMAIN-CONTAINING PROTEIN"/>
    <property type="match status" value="1"/>
</dbReference>
<dbReference type="GO" id="GO:0015074">
    <property type="term" value="P:DNA integration"/>
    <property type="evidence" value="ECO:0007669"/>
    <property type="project" value="InterPro"/>
</dbReference>
<dbReference type="KEGG" id="adu:107472391"/>
<gene>
    <name evidence="3" type="primary">LOC107472391</name>
</gene>
<dbReference type="Proteomes" id="UP000515211">
    <property type="component" value="Unplaced"/>
</dbReference>
<keyword evidence="2" id="KW-1185">Reference proteome</keyword>
<organism evidence="2 3">
    <name type="scientific">Arachis duranensis</name>
    <name type="common">Wild peanut</name>
    <dbReference type="NCBI Taxonomy" id="130453"/>
    <lineage>
        <taxon>Eukaryota</taxon>
        <taxon>Viridiplantae</taxon>
        <taxon>Streptophyta</taxon>
        <taxon>Embryophyta</taxon>
        <taxon>Tracheophyta</taxon>
        <taxon>Spermatophyta</taxon>
        <taxon>Magnoliopsida</taxon>
        <taxon>eudicotyledons</taxon>
        <taxon>Gunneridae</taxon>
        <taxon>Pentapetalae</taxon>
        <taxon>rosids</taxon>
        <taxon>fabids</taxon>
        <taxon>Fabales</taxon>
        <taxon>Fabaceae</taxon>
        <taxon>Papilionoideae</taxon>
        <taxon>50 kb inversion clade</taxon>
        <taxon>dalbergioids sensu lato</taxon>
        <taxon>Dalbergieae</taxon>
        <taxon>Pterocarpus clade</taxon>
        <taxon>Arachis</taxon>
    </lineage>
</organism>
<accession>A0A6P4CAL2</accession>
<dbReference type="InterPro" id="IPR012337">
    <property type="entry name" value="RNaseH-like_sf"/>
</dbReference>
<dbReference type="AlphaFoldDB" id="A0A6P4CAL2"/>
<protein>
    <submittedName>
        <fullName evidence="3">Uncharacterized protein LOC107472391</fullName>
    </submittedName>
</protein>
<evidence type="ECO:0000313" key="3">
    <source>
        <dbReference type="RefSeq" id="XP_015947404.1"/>
    </source>
</evidence>
<reference evidence="3" key="1">
    <citation type="submission" date="2025-08" db="UniProtKB">
        <authorList>
            <consortium name="RefSeq"/>
        </authorList>
    </citation>
    <scope>IDENTIFICATION</scope>
    <source>
        <tissue evidence="3">Whole plant</tissue>
    </source>
</reference>
<dbReference type="InterPro" id="IPR036397">
    <property type="entry name" value="RNaseH_sf"/>
</dbReference>
<dbReference type="InterPro" id="IPR001584">
    <property type="entry name" value="Integrase_cat-core"/>
</dbReference>